<dbReference type="RefSeq" id="WP_344292420.1">
    <property type="nucleotide sequence ID" value="NZ_BAAAPF010000215.1"/>
</dbReference>
<feature type="domain" description="Arc-like DNA binding" evidence="1">
    <location>
        <begin position="7"/>
        <end position="43"/>
    </location>
</feature>
<accession>A0ABN2ZC78</accession>
<reference evidence="2 3" key="1">
    <citation type="journal article" date="2019" name="Int. J. Syst. Evol. Microbiol.">
        <title>The Global Catalogue of Microorganisms (GCM) 10K type strain sequencing project: providing services to taxonomists for standard genome sequencing and annotation.</title>
        <authorList>
            <consortium name="The Broad Institute Genomics Platform"/>
            <consortium name="The Broad Institute Genome Sequencing Center for Infectious Disease"/>
            <person name="Wu L."/>
            <person name="Ma J."/>
        </authorList>
    </citation>
    <scope>NUCLEOTIDE SEQUENCE [LARGE SCALE GENOMIC DNA]</scope>
    <source>
        <strain evidence="2 3">JCM 15481</strain>
    </source>
</reference>
<evidence type="ECO:0000313" key="3">
    <source>
        <dbReference type="Proteomes" id="UP001500443"/>
    </source>
</evidence>
<dbReference type="Proteomes" id="UP001500443">
    <property type="component" value="Unassembled WGS sequence"/>
</dbReference>
<evidence type="ECO:0000259" key="1">
    <source>
        <dbReference type="Pfam" id="PF03869"/>
    </source>
</evidence>
<dbReference type="Gene3D" id="1.10.1220.10">
    <property type="entry name" value="Met repressor-like"/>
    <property type="match status" value="1"/>
</dbReference>
<dbReference type="InterPro" id="IPR005569">
    <property type="entry name" value="Arc_DNA-bd_dom"/>
</dbReference>
<name>A0ABN2ZC78_9ACTN</name>
<dbReference type="InterPro" id="IPR010985">
    <property type="entry name" value="Ribbon_hlx_hlx"/>
</dbReference>
<organism evidence="2 3">
    <name type="scientific">Streptomyces synnematoformans</name>
    <dbReference type="NCBI Taxonomy" id="415721"/>
    <lineage>
        <taxon>Bacteria</taxon>
        <taxon>Bacillati</taxon>
        <taxon>Actinomycetota</taxon>
        <taxon>Actinomycetes</taxon>
        <taxon>Kitasatosporales</taxon>
        <taxon>Streptomycetaceae</taxon>
        <taxon>Streptomyces</taxon>
    </lineage>
</organism>
<sequence length="44" mass="5111">MDEEKRVTLRLPAELHEALKSAAEKDRRSINAEIVYLLERSLES</sequence>
<dbReference type="Pfam" id="PF03869">
    <property type="entry name" value="Arc"/>
    <property type="match status" value="1"/>
</dbReference>
<dbReference type="SUPFAM" id="SSF47598">
    <property type="entry name" value="Ribbon-helix-helix"/>
    <property type="match status" value="1"/>
</dbReference>
<gene>
    <name evidence="2" type="ORF">GCM10009802_50130</name>
</gene>
<evidence type="ECO:0000313" key="2">
    <source>
        <dbReference type="EMBL" id="GAA2140054.1"/>
    </source>
</evidence>
<dbReference type="EMBL" id="BAAAPF010000215">
    <property type="protein sequence ID" value="GAA2140054.1"/>
    <property type="molecule type" value="Genomic_DNA"/>
</dbReference>
<keyword evidence="3" id="KW-1185">Reference proteome</keyword>
<dbReference type="InterPro" id="IPR013321">
    <property type="entry name" value="Arc_rbn_hlx_hlx"/>
</dbReference>
<comment type="caution">
    <text evidence="2">The sequence shown here is derived from an EMBL/GenBank/DDBJ whole genome shotgun (WGS) entry which is preliminary data.</text>
</comment>
<protein>
    <recommendedName>
        <fullName evidence="1">Arc-like DNA binding domain-containing protein</fullName>
    </recommendedName>
</protein>
<proteinExistence type="predicted"/>